<keyword evidence="3" id="KW-1185">Reference proteome</keyword>
<gene>
    <name evidence="2" type="ORF">KSF_090890</name>
</gene>
<dbReference type="EMBL" id="BNJK01000002">
    <property type="protein sequence ID" value="GHO99041.1"/>
    <property type="molecule type" value="Genomic_DNA"/>
</dbReference>
<dbReference type="AlphaFoldDB" id="A0A8J3IQR9"/>
<accession>A0A8J3IQR9</accession>
<dbReference type="Gene3D" id="3.40.50.1820">
    <property type="entry name" value="alpha/beta hydrolase"/>
    <property type="match status" value="1"/>
</dbReference>
<protein>
    <submittedName>
        <fullName evidence="2">Alpha/beta hydrolase</fullName>
    </submittedName>
</protein>
<dbReference type="Pfam" id="PF00561">
    <property type="entry name" value="Abhydrolase_1"/>
    <property type="match status" value="1"/>
</dbReference>
<evidence type="ECO:0000259" key="1">
    <source>
        <dbReference type="Pfam" id="PF00561"/>
    </source>
</evidence>
<dbReference type="SUPFAM" id="SSF53474">
    <property type="entry name" value="alpha/beta-Hydrolases"/>
    <property type="match status" value="1"/>
</dbReference>
<feature type="domain" description="AB hydrolase-1" evidence="1">
    <location>
        <begin position="81"/>
        <end position="194"/>
    </location>
</feature>
<dbReference type="InterPro" id="IPR052920">
    <property type="entry name" value="DNA-binding_regulatory"/>
</dbReference>
<dbReference type="InterPro" id="IPR000073">
    <property type="entry name" value="AB_hydrolase_1"/>
</dbReference>
<dbReference type="PANTHER" id="PTHR43358:SF4">
    <property type="entry name" value="ALPHA_BETA HYDROLASE FOLD-1 DOMAIN-CONTAINING PROTEIN"/>
    <property type="match status" value="1"/>
</dbReference>
<dbReference type="Proteomes" id="UP000597444">
    <property type="component" value="Unassembled WGS sequence"/>
</dbReference>
<dbReference type="GO" id="GO:0016787">
    <property type="term" value="F:hydrolase activity"/>
    <property type="evidence" value="ECO:0007669"/>
    <property type="project" value="UniProtKB-KW"/>
</dbReference>
<reference evidence="2" key="1">
    <citation type="submission" date="2020-10" db="EMBL/GenBank/DDBJ databases">
        <title>Taxonomic study of unclassified bacteria belonging to the class Ktedonobacteria.</title>
        <authorList>
            <person name="Yabe S."/>
            <person name="Wang C.M."/>
            <person name="Zheng Y."/>
            <person name="Sakai Y."/>
            <person name="Cavaletti L."/>
            <person name="Monciardini P."/>
            <person name="Donadio S."/>
        </authorList>
    </citation>
    <scope>NUCLEOTIDE SEQUENCE</scope>
    <source>
        <strain evidence="2">ID150040</strain>
    </source>
</reference>
<proteinExistence type="predicted"/>
<dbReference type="PANTHER" id="PTHR43358">
    <property type="entry name" value="ALPHA/BETA-HYDROLASE"/>
    <property type="match status" value="1"/>
</dbReference>
<name>A0A8J3IQR9_9CHLR</name>
<dbReference type="RefSeq" id="WP_220209704.1">
    <property type="nucleotide sequence ID" value="NZ_BNJK01000002.1"/>
</dbReference>
<comment type="caution">
    <text evidence="2">The sequence shown here is derived from an EMBL/GenBank/DDBJ whole genome shotgun (WGS) entry which is preliminary data.</text>
</comment>
<evidence type="ECO:0000313" key="2">
    <source>
        <dbReference type="EMBL" id="GHO99041.1"/>
    </source>
</evidence>
<sequence length="301" mass="32935">MKDKLHGAFFKKRWLLSLLLFILLLGWAGVPLIRALTLVANTSNRSTPRINSSIPVQEVHFTATDGVHLGGWLVMASSQSPTLILVHGFKGSRVDMLPWAQLLYRAHYNVLLYDSRGCGESEGWDITLGAHEPDDIRGAVRYLEQRTDLRNKHFGALGISLGAGAVLLAAAREPALQAVVADSAWADESGQLDRMDHFSSIPLLPYEPLVVNDLIDADLAATRPLDVISQVAPRAVMLIHSADDTNTTTPLSGERRLYQAAQAPKEQWIAPSGGHAGALHAHPADYKEHVLAFFAQYLNKT</sequence>
<evidence type="ECO:0000313" key="3">
    <source>
        <dbReference type="Proteomes" id="UP000597444"/>
    </source>
</evidence>
<dbReference type="InterPro" id="IPR029058">
    <property type="entry name" value="AB_hydrolase_fold"/>
</dbReference>
<keyword evidence="2" id="KW-0378">Hydrolase</keyword>
<organism evidence="2 3">
    <name type="scientific">Reticulibacter mediterranei</name>
    <dbReference type="NCBI Taxonomy" id="2778369"/>
    <lineage>
        <taxon>Bacteria</taxon>
        <taxon>Bacillati</taxon>
        <taxon>Chloroflexota</taxon>
        <taxon>Ktedonobacteria</taxon>
        <taxon>Ktedonobacterales</taxon>
        <taxon>Reticulibacteraceae</taxon>
        <taxon>Reticulibacter</taxon>
    </lineage>
</organism>